<proteinExistence type="predicted"/>
<name>A0ABV5TTV7_9PSEU</name>
<reference evidence="1 2" key="1">
    <citation type="submission" date="2024-09" db="EMBL/GenBank/DDBJ databases">
        <authorList>
            <person name="Sun Q."/>
            <person name="Mori K."/>
        </authorList>
    </citation>
    <scope>NUCLEOTIDE SEQUENCE [LARGE SCALE GENOMIC DNA]</scope>
    <source>
        <strain evidence="1 2">JCM 13852</strain>
    </source>
</reference>
<dbReference type="Gene3D" id="3.40.50.300">
    <property type="entry name" value="P-loop containing nucleotide triphosphate hydrolases"/>
    <property type="match status" value="1"/>
</dbReference>
<dbReference type="Pfam" id="PF13671">
    <property type="entry name" value="AAA_33"/>
    <property type="match status" value="1"/>
</dbReference>
<sequence>MSEPSVLELGPRDLLVVAGLPGAGKTTMLRHAAAGLSVLDSDQVRERLGAVVPAAVPYRWYRPLVHAWHRLRIVGRALGEDGPIVVHEPSTRASTRALLALVGVVSGRSVRLLFLDVPAEIALAGQRSRGRVVRARSFARHVRRVGKWREELLAGEVPVGWRSVRVVDRVGAGRMRLVAKVSRWESVP</sequence>
<protein>
    <submittedName>
        <fullName evidence="1">AAA family ATPase</fullName>
    </submittedName>
</protein>
<organism evidence="1 2">
    <name type="scientific">Amycolatopsis plumensis</name>
    <dbReference type="NCBI Taxonomy" id="236508"/>
    <lineage>
        <taxon>Bacteria</taxon>
        <taxon>Bacillati</taxon>
        <taxon>Actinomycetota</taxon>
        <taxon>Actinomycetes</taxon>
        <taxon>Pseudonocardiales</taxon>
        <taxon>Pseudonocardiaceae</taxon>
        <taxon>Amycolatopsis</taxon>
    </lineage>
</organism>
<dbReference type="RefSeq" id="WP_378188536.1">
    <property type="nucleotide sequence ID" value="NZ_JBHMBK010000001.1"/>
</dbReference>
<accession>A0ABV5TTV7</accession>
<dbReference type="SUPFAM" id="SSF52540">
    <property type="entry name" value="P-loop containing nucleoside triphosphate hydrolases"/>
    <property type="match status" value="1"/>
</dbReference>
<keyword evidence="2" id="KW-1185">Reference proteome</keyword>
<gene>
    <name evidence="1" type="ORF">ACFFTO_00075</name>
</gene>
<evidence type="ECO:0000313" key="2">
    <source>
        <dbReference type="Proteomes" id="UP001589535"/>
    </source>
</evidence>
<dbReference type="EMBL" id="JBHMBK010000001">
    <property type="protein sequence ID" value="MFB9682559.1"/>
    <property type="molecule type" value="Genomic_DNA"/>
</dbReference>
<dbReference type="InterPro" id="IPR027417">
    <property type="entry name" value="P-loop_NTPase"/>
</dbReference>
<comment type="caution">
    <text evidence="1">The sequence shown here is derived from an EMBL/GenBank/DDBJ whole genome shotgun (WGS) entry which is preliminary data.</text>
</comment>
<dbReference type="Proteomes" id="UP001589535">
    <property type="component" value="Unassembled WGS sequence"/>
</dbReference>
<evidence type="ECO:0000313" key="1">
    <source>
        <dbReference type="EMBL" id="MFB9682559.1"/>
    </source>
</evidence>